<feature type="compositionally biased region" description="Basic and acidic residues" evidence="9">
    <location>
        <begin position="414"/>
        <end position="428"/>
    </location>
</feature>
<evidence type="ECO:0000313" key="12">
    <source>
        <dbReference type="EMBL" id="GAX29139.1"/>
    </source>
</evidence>
<evidence type="ECO:0000256" key="6">
    <source>
        <dbReference type="ARBA" id="ARBA00022839"/>
    </source>
</evidence>
<sequence>MGVPAFYRWLSEKYPKIVQDILEERVPNQPNSNVPLLPLNIQGPNPNGIECDNLYIDMNGIIHPCSHPENGLQPTTEEEMFENVCHYVDRLVRAIRPRKLLYLAIDGVAPRAKMNQQRARRFRSAQEARELHELEEHVREELVKSGQFVPPHKKTWDSNVITPGTAFMLHLAEFLRFYIRKRLSTDRNWKDLRVIFSDASLPGEGEHKIMSHIRLQRAQAGYNPNTVHMLHGLDADLIMLALATHEAHFYITRELVLFGRKSQEQHEQRQMESGFLDAQKALDEKVGPEAMAMEINQQKPLQRISIPILREYLAAEFAVVLRPQALPFAASLERIIDDFVFLCFFVGNDFLPHLPSLDIRDGALDYLLNVYKRLLPSMGGYITNSGGNVNLSNVDIILAEVGAIEDYVFGMKHENEKREEERRREQSMRKKNNLRNDAPPEVAPVEHHRVKGRAARIMERQNKDKDIALSRGHQAKEDARHVQKAKRMMEQDNAKAAEDLKASLLGLVSEKSVKIENGIADSLPKHEDADNVKIEEDQEHISVKEETSLGTKRSLEEVEKNSEDEPPPAKVKSEPGVVGDMEDEFDADDADEEEDLDIEKPKIEDLIEDTDPDVTSRFKAKVKEEQQKKLDEHAKNVVDNVRLHEAGWKDRYYSDKCKADDIESNGGREHLFRSYVMGLCWVMKYYYDGCPSWKWYYPYHYGPFASDLKNIERFEKDCRAFELSTPFNPVEQLMAVLPSDSKHAIPKAARWLMEDPESPIIDFYPKEILVDPNGKAMPWLWVVLLPFIDEDRLLAALSPTMQNWTKQELFANVRGLDDGYLYVHRSHPLSQKLATILKDGNTAKAGKTRLTDTAMYGCAGFSGSVRPPLSNELYPVEEDVTIPPPSSASKIVRSSDDNIFSEPLEPNDAVCVSFSEPPKLSHKSIILPGSKLLNPVLTDEDKRIRRPRLNRFGGTIANMGVGNGQSYQSGYGSMNLGSYERQLAEQTGRGHQMHQAGTRAWGAMEPAPKRPRGVPPPPPPQPQYQIPNPFMSNPSVPSWQQSAQNSHHQFGHPNQNRPYGGQGGYHQHQMPQHGAQRGMQQRGIQPQYGQQQGYPGSRNNYPQQQRPPNYVQQQPPGRPGFDFRSFNNGQRELPRPGFQPRPAGSDVMSSLRAQLANTLRQNNNNRQGDQRR</sequence>
<organism evidence="12 13">
    <name type="scientific">Fistulifera solaris</name>
    <name type="common">Oleaginous diatom</name>
    <dbReference type="NCBI Taxonomy" id="1519565"/>
    <lineage>
        <taxon>Eukaryota</taxon>
        <taxon>Sar</taxon>
        <taxon>Stramenopiles</taxon>
        <taxon>Ochrophyta</taxon>
        <taxon>Bacillariophyta</taxon>
        <taxon>Bacillariophyceae</taxon>
        <taxon>Bacillariophycidae</taxon>
        <taxon>Naviculales</taxon>
        <taxon>Naviculaceae</taxon>
        <taxon>Fistulifera</taxon>
    </lineage>
</organism>
<reference evidence="12 13" key="1">
    <citation type="journal article" date="2015" name="Plant Cell">
        <title>Oil accumulation by the oleaginous diatom Fistulifera solaris as revealed by the genome and transcriptome.</title>
        <authorList>
            <person name="Tanaka T."/>
            <person name="Maeda Y."/>
            <person name="Veluchamy A."/>
            <person name="Tanaka M."/>
            <person name="Abida H."/>
            <person name="Marechal E."/>
            <person name="Bowler C."/>
            <person name="Muto M."/>
            <person name="Sunaga Y."/>
            <person name="Tanaka M."/>
            <person name="Yoshino T."/>
            <person name="Taniguchi T."/>
            <person name="Fukuda Y."/>
            <person name="Nemoto M."/>
            <person name="Matsumoto M."/>
            <person name="Wong P.S."/>
            <person name="Aburatani S."/>
            <person name="Fujibuchi W."/>
        </authorList>
    </citation>
    <scope>NUCLEOTIDE SEQUENCE [LARGE SCALE GENOMIC DNA]</scope>
    <source>
        <strain evidence="12 13">JPCC DA0580</strain>
    </source>
</reference>
<dbReference type="CDD" id="cd18673">
    <property type="entry name" value="PIN_XRN1-2-like"/>
    <property type="match status" value="1"/>
</dbReference>
<feature type="region of interest" description="Disordered" evidence="9">
    <location>
        <begin position="414"/>
        <end position="440"/>
    </location>
</feature>
<accession>A0A1Z5KS75</accession>
<comment type="subcellular location">
    <subcellularLocation>
        <location evidence="1">Nucleus</location>
    </subcellularLocation>
</comment>
<dbReference type="OrthoDB" id="372487at2759"/>
<proteinExistence type="inferred from homology"/>
<feature type="compositionally biased region" description="Basic and acidic residues" evidence="9">
    <location>
        <begin position="526"/>
        <end position="563"/>
    </location>
</feature>
<dbReference type="GO" id="GO:0000956">
    <property type="term" value="P:nuclear-transcribed mRNA catabolic process"/>
    <property type="evidence" value="ECO:0007669"/>
    <property type="project" value="TreeGrafter"/>
</dbReference>
<keyword evidence="7" id="KW-0539">Nucleus</keyword>
<feature type="region of interest" description="Disordered" evidence="9">
    <location>
        <begin position="526"/>
        <end position="582"/>
    </location>
</feature>
<feature type="domain" description="Xrn1 helical" evidence="11">
    <location>
        <begin position="331"/>
        <end position="489"/>
    </location>
</feature>
<evidence type="ECO:0000256" key="4">
    <source>
        <dbReference type="ARBA" id="ARBA00022722"/>
    </source>
</evidence>
<keyword evidence="6 8" id="KW-0269">Exonuclease</keyword>
<protein>
    <recommendedName>
        <fullName evidence="8">5'-3' exoribonuclease</fullName>
        <ecNumber evidence="8">3.1.13.-</ecNumber>
    </recommendedName>
</protein>
<dbReference type="InterPro" id="IPR027073">
    <property type="entry name" value="5_3_exoribonuclease"/>
</dbReference>
<dbReference type="GO" id="GO:0004534">
    <property type="term" value="F:5'-3' RNA exonuclease activity"/>
    <property type="evidence" value="ECO:0007669"/>
    <property type="project" value="UniProtKB-UniRule"/>
</dbReference>
<evidence type="ECO:0000259" key="11">
    <source>
        <dbReference type="Pfam" id="PF17846"/>
    </source>
</evidence>
<feature type="domain" description="Xrn1 N-terminal" evidence="10">
    <location>
        <begin position="1"/>
        <end position="254"/>
    </location>
</feature>
<dbReference type="GO" id="GO:0005634">
    <property type="term" value="C:nucleus"/>
    <property type="evidence" value="ECO:0007669"/>
    <property type="project" value="UniProtKB-SubCell"/>
</dbReference>
<evidence type="ECO:0000256" key="5">
    <source>
        <dbReference type="ARBA" id="ARBA00022801"/>
    </source>
</evidence>
<evidence type="ECO:0000256" key="7">
    <source>
        <dbReference type="ARBA" id="ARBA00023242"/>
    </source>
</evidence>
<dbReference type="Gene3D" id="3.40.50.12390">
    <property type="match status" value="1"/>
</dbReference>
<feature type="region of interest" description="Disordered" evidence="9">
    <location>
        <begin position="459"/>
        <end position="480"/>
    </location>
</feature>
<dbReference type="FunFam" id="3.40.50.12390:FF:000003">
    <property type="entry name" value="5'-3' exoribonuclease"/>
    <property type="match status" value="1"/>
</dbReference>
<dbReference type="Pfam" id="PF17846">
    <property type="entry name" value="XRN_M"/>
    <property type="match status" value="2"/>
</dbReference>
<dbReference type="Gene3D" id="1.25.40.1050">
    <property type="match status" value="1"/>
</dbReference>
<evidence type="ECO:0000259" key="10">
    <source>
        <dbReference type="Pfam" id="PF03159"/>
    </source>
</evidence>
<evidence type="ECO:0000313" key="13">
    <source>
        <dbReference type="Proteomes" id="UP000198406"/>
    </source>
</evidence>
<dbReference type="EMBL" id="BDSP01000285">
    <property type="protein sequence ID" value="GAX29139.1"/>
    <property type="molecule type" value="Genomic_DNA"/>
</dbReference>
<feature type="domain" description="Xrn1 helical" evidence="11">
    <location>
        <begin position="578"/>
        <end position="941"/>
    </location>
</feature>
<dbReference type="Proteomes" id="UP000198406">
    <property type="component" value="Unassembled WGS sequence"/>
</dbReference>
<comment type="function">
    <text evidence="8">Possesses 5'-&gt;3' exoribonuclease activity. May promote termination of transcription by RNA polymerase II.</text>
</comment>
<comment type="similarity">
    <text evidence="2 8">Belongs to the 5'-3' exonuclease family. XRN2/RAT1 subfamily.</text>
</comment>
<evidence type="ECO:0000256" key="2">
    <source>
        <dbReference type="ARBA" id="ARBA00006994"/>
    </source>
</evidence>
<dbReference type="GO" id="GO:0006397">
    <property type="term" value="P:mRNA processing"/>
    <property type="evidence" value="ECO:0007669"/>
    <property type="project" value="UniProtKB-UniRule"/>
</dbReference>
<keyword evidence="3 8" id="KW-0507">mRNA processing</keyword>
<evidence type="ECO:0000256" key="3">
    <source>
        <dbReference type="ARBA" id="ARBA00022664"/>
    </source>
</evidence>
<dbReference type="AlphaFoldDB" id="A0A1Z5KS75"/>
<feature type="compositionally biased region" description="Polar residues" evidence="9">
    <location>
        <begin position="1030"/>
        <end position="1057"/>
    </location>
</feature>
<dbReference type="InterPro" id="IPR004859">
    <property type="entry name" value="Xrn1_N"/>
</dbReference>
<dbReference type="InterPro" id="IPR017151">
    <property type="entry name" value="Xrn2/3/4"/>
</dbReference>
<evidence type="ECO:0000256" key="8">
    <source>
        <dbReference type="PIRNR" id="PIRNR037239"/>
    </source>
</evidence>
<dbReference type="PANTHER" id="PTHR12341:SF41">
    <property type="entry name" value="5'-3' EXORIBONUCLEASE 2"/>
    <property type="match status" value="1"/>
</dbReference>
<keyword evidence="5 8" id="KW-0378">Hydrolase</keyword>
<evidence type="ECO:0000256" key="9">
    <source>
        <dbReference type="SAM" id="MobiDB-lite"/>
    </source>
</evidence>
<evidence type="ECO:0000256" key="1">
    <source>
        <dbReference type="ARBA" id="ARBA00004123"/>
    </source>
</evidence>
<dbReference type="EC" id="3.1.13.-" evidence="8"/>
<dbReference type="Pfam" id="PF03159">
    <property type="entry name" value="XRN_N"/>
    <property type="match status" value="1"/>
</dbReference>
<gene>
    <name evidence="12" type="ORF">FisN_7Hh262</name>
</gene>
<dbReference type="InterPro" id="IPR041412">
    <property type="entry name" value="Xrn1_helical"/>
</dbReference>
<keyword evidence="4 8" id="KW-0540">Nuclease</keyword>
<dbReference type="PIRSF" id="PIRSF037239">
    <property type="entry name" value="Exonuclease_Xrn2"/>
    <property type="match status" value="1"/>
</dbReference>
<feature type="region of interest" description="Disordered" evidence="9">
    <location>
        <begin position="985"/>
        <end position="1148"/>
    </location>
</feature>
<feature type="compositionally biased region" description="Pro residues" evidence="9">
    <location>
        <begin position="1013"/>
        <end position="1022"/>
    </location>
</feature>
<keyword evidence="13" id="KW-1185">Reference proteome</keyword>
<feature type="compositionally biased region" description="Low complexity" evidence="9">
    <location>
        <begin position="1065"/>
        <end position="1115"/>
    </location>
</feature>
<dbReference type="PANTHER" id="PTHR12341">
    <property type="entry name" value="5'-&gt;3' EXORIBONUCLEASE"/>
    <property type="match status" value="1"/>
</dbReference>
<comment type="caution">
    <text evidence="12">The sequence shown here is derived from an EMBL/GenBank/DDBJ whole genome shotgun (WGS) entry which is preliminary data.</text>
</comment>
<dbReference type="InParanoid" id="A0A1Z5KS75"/>
<dbReference type="GO" id="GO:0003723">
    <property type="term" value="F:RNA binding"/>
    <property type="evidence" value="ECO:0007669"/>
    <property type="project" value="TreeGrafter"/>
</dbReference>
<dbReference type="FunCoup" id="A0A1Z5KS75">
    <property type="interactions" value="854"/>
</dbReference>
<name>A0A1Z5KS75_FISSO</name>